<dbReference type="SUPFAM" id="SSF51182">
    <property type="entry name" value="RmlC-like cupins"/>
    <property type="match status" value="2"/>
</dbReference>
<protein>
    <recommendedName>
        <fullName evidence="2">Cupin type-1 domain-containing protein</fullName>
    </recommendedName>
</protein>
<dbReference type="InterPro" id="IPR050253">
    <property type="entry name" value="Seed_Storage-Functional"/>
</dbReference>
<dbReference type="InterPro" id="IPR014710">
    <property type="entry name" value="RmlC-like_jellyroll"/>
</dbReference>
<dbReference type="Pfam" id="PF00190">
    <property type="entry name" value="Cupin_1"/>
    <property type="match status" value="2"/>
</dbReference>
<organism evidence="3 4">
    <name type="scientific">Turnera subulata</name>
    <dbReference type="NCBI Taxonomy" id="218843"/>
    <lineage>
        <taxon>Eukaryota</taxon>
        <taxon>Viridiplantae</taxon>
        <taxon>Streptophyta</taxon>
        <taxon>Embryophyta</taxon>
        <taxon>Tracheophyta</taxon>
        <taxon>Spermatophyta</taxon>
        <taxon>Magnoliopsida</taxon>
        <taxon>eudicotyledons</taxon>
        <taxon>Gunneridae</taxon>
        <taxon>Pentapetalae</taxon>
        <taxon>rosids</taxon>
        <taxon>fabids</taxon>
        <taxon>Malpighiales</taxon>
        <taxon>Passifloraceae</taxon>
        <taxon>Turnera</taxon>
    </lineage>
</organism>
<feature type="domain" description="Cupin type-1" evidence="2">
    <location>
        <begin position="370"/>
        <end position="539"/>
    </location>
</feature>
<dbReference type="PANTHER" id="PTHR31189">
    <property type="entry name" value="OS03G0336100 PROTEIN-RELATED"/>
    <property type="match status" value="1"/>
</dbReference>
<reference evidence="3" key="1">
    <citation type="submission" date="2022-02" db="EMBL/GenBank/DDBJ databases">
        <authorList>
            <person name="Henning P.M."/>
            <person name="McCubbin A.G."/>
            <person name="Shore J.S."/>
        </authorList>
    </citation>
    <scope>NUCLEOTIDE SEQUENCE</scope>
    <source>
        <strain evidence="3">F60SS</strain>
        <tissue evidence="3">Leaves</tissue>
    </source>
</reference>
<evidence type="ECO:0000313" key="4">
    <source>
        <dbReference type="Proteomes" id="UP001141552"/>
    </source>
</evidence>
<dbReference type="CDD" id="cd02245">
    <property type="entry name" value="cupin_7S_vicilin-like_C"/>
    <property type="match status" value="1"/>
</dbReference>
<name>A0A9Q0JKR5_9ROSI</name>
<dbReference type="CDD" id="cd02244">
    <property type="entry name" value="cupin_7S_vicilin-like_N"/>
    <property type="match status" value="1"/>
</dbReference>
<feature type="chain" id="PRO_5040187143" description="Cupin type-1 domain-containing protein" evidence="1">
    <location>
        <begin position="29"/>
        <end position="564"/>
    </location>
</feature>
<evidence type="ECO:0000313" key="3">
    <source>
        <dbReference type="EMBL" id="KAJ4845368.1"/>
    </source>
</evidence>
<dbReference type="SMART" id="SM00835">
    <property type="entry name" value="Cupin_1"/>
    <property type="match status" value="2"/>
</dbReference>
<keyword evidence="1" id="KW-0732">Signal</keyword>
<feature type="domain" description="Cupin type-1" evidence="2">
    <location>
        <begin position="167"/>
        <end position="326"/>
    </location>
</feature>
<proteinExistence type="predicted"/>
<evidence type="ECO:0000256" key="1">
    <source>
        <dbReference type="SAM" id="SignalP"/>
    </source>
</evidence>
<dbReference type="AlphaFoldDB" id="A0A9Q0JKR5"/>
<dbReference type="Gene3D" id="2.60.120.10">
    <property type="entry name" value="Jelly Rolls"/>
    <property type="match status" value="2"/>
</dbReference>
<dbReference type="InterPro" id="IPR006045">
    <property type="entry name" value="Cupin_1"/>
</dbReference>
<evidence type="ECO:0000259" key="2">
    <source>
        <dbReference type="SMART" id="SM00835"/>
    </source>
</evidence>
<dbReference type="Proteomes" id="UP001141552">
    <property type="component" value="Unassembled WGS sequence"/>
</dbReference>
<reference evidence="3" key="2">
    <citation type="journal article" date="2023" name="Plants (Basel)">
        <title>Annotation of the Turnera subulata (Passifloraceae) Draft Genome Reveals the S-Locus Evolved after the Divergence of Turneroideae from Passifloroideae in a Stepwise Manner.</title>
        <authorList>
            <person name="Henning P.M."/>
            <person name="Roalson E.H."/>
            <person name="Mir W."/>
            <person name="McCubbin A.G."/>
            <person name="Shore J.S."/>
        </authorList>
    </citation>
    <scope>NUCLEOTIDE SEQUENCE</scope>
    <source>
        <strain evidence="3">F60SS</strain>
    </source>
</reference>
<gene>
    <name evidence="3" type="ORF">Tsubulata_039383</name>
</gene>
<sequence>MSMVVKMKVVSLVLLVTLLVLCSGLALAEKDPELKVCKHQCRAQQQFSEEEKERCIEGCYEYIKQKEGREREARERGEEREREREIEEGGSTTLWEDEWVVATDPEKKLRQCQAQCERQEGQQRALCRFRCREKYERQHGREEMVEGEEEEIKNWKRGKEGQEGENPYVFEDRHFTSKFKTEQGRVDVLERFNKRSELLRGLENFRLATLDVAPQTFTAPAHFDADVVFFVARGKGTITIFHEAKKESFNLQYGDIFALPSGTPAYLVNSDENERLHLVKFYCPVNLPGKFETFHGPGGENPETFFNAFSSELLEAAYKTDKERFERIFRQRQGPFIKASKEQIEALSHGEEGGSGGGIWPFPGESSGPFRLTSKRPVRANNYGQLFDATPKDYPQLKDFNLIVSFANITQGSMAGPFFNSKATKIAFVVDGEGWFEMACPHLSSSAGPSRQYPEQRGESGQRFKKVSARLRPGTVFVVPAGHPEITAASENSNLKVVCFNVNAKGNRLYPLAGRRNFVSMMDNEAKELAFGVPAGEVDQIFRGQTEEFFFPGPRQHRRGRAYA</sequence>
<keyword evidence="4" id="KW-1185">Reference proteome</keyword>
<accession>A0A9Q0JKR5</accession>
<dbReference type="InterPro" id="IPR011051">
    <property type="entry name" value="RmlC_Cupin_sf"/>
</dbReference>
<dbReference type="OrthoDB" id="1912756at2759"/>
<comment type="caution">
    <text evidence="3">The sequence shown here is derived from an EMBL/GenBank/DDBJ whole genome shotgun (WGS) entry which is preliminary data.</text>
</comment>
<feature type="signal peptide" evidence="1">
    <location>
        <begin position="1"/>
        <end position="28"/>
    </location>
</feature>
<dbReference type="PANTHER" id="PTHR31189:SF13">
    <property type="entry name" value="CUPINCIN"/>
    <property type="match status" value="1"/>
</dbReference>
<dbReference type="EMBL" id="JAKUCV010001696">
    <property type="protein sequence ID" value="KAJ4845368.1"/>
    <property type="molecule type" value="Genomic_DNA"/>
</dbReference>